<comment type="similarity">
    <text evidence="2">Belongs to the aldo/keto reductase family. Aldo/keto reductase 2 subfamily.</text>
</comment>
<gene>
    <name evidence="5" type="primary">LOC106160668</name>
</gene>
<dbReference type="GO" id="GO:0016491">
    <property type="term" value="F:oxidoreductase activity"/>
    <property type="evidence" value="ECO:0007669"/>
    <property type="project" value="UniProtKB-KW"/>
</dbReference>
<dbReference type="Pfam" id="PF00248">
    <property type="entry name" value="Aldo_ket_red"/>
    <property type="match status" value="1"/>
</dbReference>
<dbReference type="GO" id="GO:0005829">
    <property type="term" value="C:cytosol"/>
    <property type="evidence" value="ECO:0007669"/>
    <property type="project" value="UniProtKB-ARBA"/>
</dbReference>
<sequence>MGYNYLGSSGLKVSNICIGTMTFGEHKEGRPGNLDETAAHAMMDRFAELGGNFLDTADMYQEGESEKIVGTWLQKQDREKFVVATKVFRQMDPSNLNSEGLGRKHIMHGVEQSLKRLQTDYIDLYYTHIWDNATPVEQTLRTLNDLVRAGKVRHIGVSNVTGWQLQKMVEHVKFMGLKSVVCLQQQYNLLTRETEYELLDVCMNEGIRFLPWSPLKGGVLSGKFKRNTPGPGDARASRVGWASEKPEARFTEDQPCWDHFNNDRTWTLLEAMERMGKEQGKTVAQVALCWLYQRPTVSAVIIGATKISQLEDNIGASTGWELSQEQMQELNRLSMPVIPYPYNMIRLLNKTRSDMSI</sequence>
<name>A0A2R2MQZ2_LINAN</name>
<accession>A0A2R2MQZ2</accession>
<dbReference type="Proteomes" id="UP000085678">
    <property type="component" value="Unplaced"/>
</dbReference>
<dbReference type="AlphaFoldDB" id="A0A2R2MQZ2"/>
<dbReference type="InterPro" id="IPR023210">
    <property type="entry name" value="NADP_OxRdtase_dom"/>
</dbReference>
<dbReference type="SUPFAM" id="SSF51430">
    <property type="entry name" value="NAD(P)-linked oxidoreductase"/>
    <property type="match status" value="1"/>
</dbReference>
<keyword evidence="4" id="KW-1185">Reference proteome</keyword>
<dbReference type="InterPro" id="IPR036812">
    <property type="entry name" value="NAD(P)_OxRdtase_dom_sf"/>
</dbReference>
<dbReference type="FunFam" id="3.20.20.100:FF:000004">
    <property type="entry name" value="Oxidoreductase, aldo/keto reductase"/>
    <property type="match status" value="1"/>
</dbReference>
<evidence type="ECO:0000259" key="3">
    <source>
        <dbReference type="Pfam" id="PF00248"/>
    </source>
</evidence>
<dbReference type="Gene3D" id="3.20.20.100">
    <property type="entry name" value="NADP-dependent oxidoreductase domain"/>
    <property type="match status" value="1"/>
</dbReference>
<dbReference type="RefSeq" id="XP_023932422.1">
    <property type="nucleotide sequence ID" value="XM_024076654.1"/>
</dbReference>
<dbReference type="CDD" id="cd19081">
    <property type="entry name" value="AKR_AKR9C1"/>
    <property type="match status" value="1"/>
</dbReference>
<dbReference type="PANTHER" id="PTHR43364">
    <property type="entry name" value="NADH-SPECIFIC METHYLGLYOXAL REDUCTASE-RELATED"/>
    <property type="match status" value="1"/>
</dbReference>
<dbReference type="InParanoid" id="A0A2R2MQZ2"/>
<proteinExistence type="inferred from homology"/>
<dbReference type="InterPro" id="IPR050523">
    <property type="entry name" value="AKR_Detox_Biosynth"/>
</dbReference>
<dbReference type="GeneID" id="106160668"/>
<evidence type="ECO:0000313" key="5">
    <source>
        <dbReference type="RefSeq" id="XP_023932422.1"/>
    </source>
</evidence>
<evidence type="ECO:0000313" key="4">
    <source>
        <dbReference type="Proteomes" id="UP000085678"/>
    </source>
</evidence>
<feature type="domain" description="NADP-dependent oxidoreductase" evidence="3">
    <location>
        <begin position="15"/>
        <end position="333"/>
    </location>
</feature>
<dbReference type="STRING" id="7574.A0A2R2MQZ2"/>
<dbReference type="OrthoDB" id="48988at2759"/>
<evidence type="ECO:0000256" key="2">
    <source>
        <dbReference type="ARBA" id="ARBA00038157"/>
    </source>
</evidence>
<protein>
    <submittedName>
        <fullName evidence="5">Uncharacterized protein LOC106160668</fullName>
    </submittedName>
</protein>
<dbReference type="InterPro" id="IPR020471">
    <property type="entry name" value="AKR"/>
</dbReference>
<dbReference type="PANTHER" id="PTHR43364:SF4">
    <property type="entry name" value="NAD(P)-LINKED OXIDOREDUCTASE SUPERFAMILY PROTEIN"/>
    <property type="match status" value="1"/>
</dbReference>
<evidence type="ECO:0000256" key="1">
    <source>
        <dbReference type="ARBA" id="ARBA00023002"/>
    </source>
</evidence>
<organism evidence="4 5">
    <name type="scientific">Lingula anatina</name>
    <name type="common">Brachiopod</name>
    <name type="synonym">Lingula unguis</name>
    <dbReference type="NCBI Taxonomy" id="7574"/>
    <lineage>
        <taxon>Eukaryota</taxon>
        <taxon>Metazoa</taxon>
        <taxon>Spiralia</taxon>
        <taxon>Lophotrochozoa</taxon>
        <taxon>Brachiopoda</taxon>
        <taxon>Linguliformea</taxon>
        <taxon>Lingulata</taxon>
        <taxon>Lingulida</taxon>
        <taxon>Linguloidea</taxon>
        <taxon>Lingulidae</taxon>
        <taxon>Lingula</taxon>
    </lineage>
</organism>
<reference evidence="5" key="1">
    <citation type="submission" date="2025-08" db="UniProtKB">
        <authorList>
            <consortium name="RefSeq"/>
        </authorList>
    </citation>
    <scope>IDENTIFICATION</scope>
    <source>
        <tissue evidence="5">Gonads</tissue>
    </source>
</reference>
<dbReference type="PRINTS" id="PR00069">
    <property type="entry name" value="ALDKETRDTASE"/>
</dbReference>
<dbReference type="KEGG" id="lak:106160668"/>
<keyword evidence="1" id="KW-0560">Oxidoreductase</keyword>